<dbReference type="RefSeq" id="WP_092491486.1">
    <property type="nucleotide sequence ID" value="NZ_FNKD01000001.1"/>
</dbReference>
<dbReference type="Pfam" id="PF14070">
    <property type="entry name" value="YjfB_motility"/>
    <property type="match status" value="1"/>
</dbReference>
<evidence type="ECO:0000256" key="1">
    <source>
        <dbReference type="SAM" id="MobiDB-lite"/>
    </source>
</evidence>
<proteinExistence type="predicted"/>
<dbReference type="Proteomes" id="UP000199444">
    <property type="component" value="Unassembled WGS sequence"/>
</dbReference>
<protein>
    <submittedName>
        <fullName evidence="2">Putative motility protein</fullName>
    </submittedName>
</protein>
<feature type="region of interest" description="Disordered" evidence="1">
    <location>
        <begin position="43"/>
        <end position="62"/>
    </location>
</feature>
<keyword evidence="3" id="KW-1185">Reference proteome</keyword>
<evidence type="ECO:0000313" key="2">
    <source>
        <dbReference type="EMBL" id="SDQ13843.1"/>
    </source>
</evidence>
<organism evidence="2 3">
    <name type="scientific">Virgibacillus salinus</name>
    <dbReference type="NCBI Taxonomy" id="553311"/>
    <lineage>
        <taxon>Bacteria</taxon>
        <taxon>Bacillati</taxon>
        <taxon>Bacillota</taxon>
        <taxon>Bacilli</taxon>
        <taxon>Bacillales</taxon>
        <taxon>Bacillaceae</taxon>
        <taxon>Virgibacillus</taxon>
    </lineage>
</organism>
<evidence type="ECO:0000313" key="3">
    <source>
        <dbReference type="Proteomes" id="UP000199444"/>
    </source>
</evidence>
<name>A0A1H0YFN6_9BACI</name>
<dbReference type="EMBL" id="FNKD01000001">
    <property type="protein sequence ID" value="SDQ13843.1"/>
    <property type="molecule type" value="Genomic_DNA"/>
</dbReference>
<reference evidence="2 3" key="1">
    <citation type="submission" date="2016-10" db="EMBL/GenBank/DDBJ databases">
        <authorList>
            <person name="de Groot N.N."/>
        </authorList>
    </citation>
    <scope>NUCLEOTIDE SEQUENCE [LARGE SCALE GENOMIC DNA]</scope>
    <source>
        <strain evidence="2 3">CGMCC 1.10449</strain>
    </source>
</reference>
<dbReference type="AlphaFoldDB" id="A0A1H0YFN6"/>
<dbReference type="InterPro" id="IPR025906">
    <property type="entry name" value="YjfB_motility"/>
</dbReference>
<sequence>MDIAAMSVVSANQQVRSDASLAVMKNAKGLMEQQGQQLIEMMQTPQASAPHPSLGSSIDVKA</sequence>
<accession>A0A1H0YFN6</accession>
<gene>
    <name evidence="2" type="ORF">SAMN05216231_0621</name>
</gene>